<dbReference type="GO" id="GO:0005737">
    <property type="term" value="C:cytoplasm"/>
    <property type="evidence" value="ECO:0007669"/>
    <property type="project" value="TreeGrafter"/>
</dbReference>
<dbReference type="InterPro" id="IPR008949">
    <property type="entry name" value="Isoprenoid_synthase_dom_sf"/>
</dbReference>
<reference evidence="11" key="1">
    <citation type="submission" date="2020-03" db="EMBL/GenBank/DDBJ databases">
        <title>Studies in the Genomics of Life Span.</title>
        <authorList>
            <person name="Glass D."/>
        </authorList>
    </citation>
    <scope>NUCLEOTIDE SEQUENCE</scope>
    <source>
        <strain evidence="11">LTLLF</strain>
        <tissue evidence="11">Muscle</tissue>
    </source>
</reference>
<evidence type="ECO:0000256" key="7">
    <source>
        <dbReference type="ARBA" id="ARBA00032380"/>
    </source>
</evidence>
<evidence type="ECO:0000313" key="12">
    <source>
        <dbReference type="Proteomes" id="UP000710432"/>
    </source>
</evidence>
<keyword evidence="4" id="KW-0808">Transferase</keyword>
<evidence type="ECO:0000256" key="6">
    <source>
        <dbReference type="ARBA" id="ARBA00022842"/>
    </source>
</evidence>
<proteinExistence type="predicted"/>
<keyword evidence="5" id="KW-0479">Metal-binding</keyword>
<dbReference type="SUPFAM" id="SSF48576">
    <property type="entry name" value="Terpenoid synthases"/>
    <property type="match status" value="1"/>
</dbReference>
<dbReference type="PANTHER" id="PTHR11525">
    <property type="entry name" value="FARNESYL-PYROPHOSPHATE SYNTHETASE"/>
    <property type="match status" value="1"/>
</dbReference>
<gene>
    <name evidence="11" type="ORF">LTLLF_134865</name>
</gene>
<organism evidence="11 12">
    <name type="scientific">Microtus ochrogaster</name>
    <name type="common">Prairie vole</name>
    <dbReference type="NCBI Taxonomy" id="79684"/>
    <lineage>
        <taxon>Eukaryota</taxon>
        <taxon>Metazoa</taxon>
        <taxon>Chordata</taxon>
        <taxon>Craniata</taxon>
        <taxon>Vertebrata</taxon>
        <taxon>Euteleostomi</taxon>
        <taxon>Mammalia</taxon>
        <taxon>Eutheria</taxon>
        <taxon>Euarchontoglires</taxon>
        <taxon>Glires</taxon>
        <taxon>Rodentia</taxon>
        <taxon>Myomorpha</taxon>
        <taxon>Muroidea</taxon>
        <taxon>Cricetidae</taxon>
        <taxon>Arvicolinae</taxon>
        <taxon>Microtus</taxon>
    </lineage>
</organism>
<evidence type="ECO:0000256" key="5">
    <source>
        <dbReference type="ARBA" id="ARBA00022723"/>
    </source>
</evidence>
<keyword evidence="6" id="KW-0460">Magnesium</keyword>
<comment type="cofactor">
    <cofactor evidence="1">
        <name>Mg(2+)</name>
        <dbReference type="ChEBI" id="CHEBI:18420"/>
    </cofactor>
</comment>
<dbReference type="GO" id="GO:0004161">
    <property type="term" value="F:dimethylallyltranstransferase activity"/>
    <property type="evidence" value="ECO:0007669"/>
    <property type="project" value="TreeGrafter"/>
</dbReference>
<evidence type="ECO:0000256" key="1">
    <source>
        <dbReference type="ARBA" id="ARBA00001946"/>
    </source>
</evidence>
<comment type="caution">
    <text evidence="11">The sequence shown here is derived from an EMBL/GenBank/DDBJ whole genome shotgun (WGS) entry which is preliminary data.</text>
</comment>
<protein>
    <recommendedName>
        <fullName evidence="10">(2E,6E)-farnesyl diphosphate synthase</fullName>
    </recommendedName>
    <alternativeName>
        <fullName evidence="9">Dimethylallyltranstransferase</fullName>
    </alternativeName>
    <alternativeName>
        <fullName evidence="8">Farnesyl diphosphate synthase</fullName>
    </alternativeName>
    <alternativeName>
        <fullName evidence="7">Geranyltranstransferase</fullName>
    </alternativeName>
</protein>
<dbReference type="InterPro" id="IPR039702">
    <property type="entry name" value="FPS1-like"/>
</dbReference>
<dbReference type="GO" id="GO:0046872">
    <property type="term" value="F:metal ion binding"/>
    <property type="evidence" value="ECO:0007669"/>
    <property type="project" value="UniProtKB-KW"/>
</dbReference>
<evidence type="ECO:0000256" key="10">
    <source>
        <dbReference type="ARBA" id="ARBA00032873"/>
    </source>
</evidence>
<name>A0A8J6GIS4_MICOH</name>
<dbReference type="AlphaFoldDB" id="A0A8J6GIS4"/>
<dbReference type="Proteomes" id="UP000710432">
    <property type="component" value="Unassembled WGS sequence"/>
</dbReference>
<dbReference type="InterPro" id="IPR000092">
    <property type="entry name" value="Polyprenyl_synt"/>
</dbReference>
<evidence type="ECO:0000256" key="8">
    <source>
        <dbReference type="ARBA" id="ARBA00032424"/>
    </source>
</evidence>
<evidence type="ECO:0000256" key="9">
    <source>
        <dbReference type="ARBA" id="ARBA00032448"/>
    </source>
</evidence>
<accession>A0A8J6GIS4</accession>
<evidence type="ECO:0000256" key="2">
    <source>
        <dbReference type="ARBA" id="ARBA00004932"/>
    </source>
</evidence>
<dbReference type="GO" id="GO:0004337">
    <property type="term" value="F:(2E,6E)-farnesyl diphosphate synthase activity"/>
    <property type="evidence" value="ECO:0007669"/>
    <property type="project" value="TreeGrafter"/>
</dbReference>
<dbReference type="Pfam" id="PF00348">
    <property type="entry name" value="polyprenyl_synt"/>
    <property type="match status" value="1"/>
</dbReference>
<evidence type="ECO:0000313" key="11">
    <source>
        <dbReference type="EMBL" id="KAH0514376.1"/>
    </source>
</evidence>
<dbReference type="CDD" id="cd00867">
    <property type="entry name" value="Trans_IPPS"/>
    <property type="match status" value="1"/>
</dbReference>
<dbReference type="PANTHER" id="PTHR11525:SF0">
    <property type="entry name" value="FARNESYL PYROPHOSPHATE SYNTHASE"/>
    <property type="match status" value="1"/>
</dbReference>
<dbReference type="EMBL" id="JAATJU010021200">
    <property type="protein sequence ID" value="KAH0514376.1"/>
    <property type="molecule type" value="Genomic_DNA"/>
</dbReference>
<comment type="pathway">
    <text evidence="3">Isoprenoid biosynthesis; farnesyl diphosphate biosynthesis; farnesyl diphosphate from geranyl diphosphate and isopentenyl diphosphate: step 1/1.</text>
</comment>
<evidence type="ECO:0000256" key="4">
    <source>
        <dbReference type="ARBA" id="ARBA00022679"/>
    </source>
</evidence>
<dbReference type="Gene3D" id="1.10.600.10">
    <property type="entry name" value="Farnesyl Diphosphate Synthase"/>
    <property type="match status" value="1"/>
</dbReference>
<comment type="pathway">
    <text evidence="2">Isoprenoid biosynthesis; geranyl diphosphate biosynthesis; geranyl diphosphate from dimethylallyl diphosphate and isopentenyl diphosphate: step 1/1.</text>
</comment>
<dbReference type="GO" id="GO:0045337">
    <property type="term" value="P:farnesyl diphosphate biosynthetic process"/>
    <property type="evidence" value="ECO:0007669"/>
    <property type="project" value="TreeGrafter"/>
</dbReference>
<evidence type="ECO:0000256" key="3">
    <source>
        <dbReference type="ARBA" id="ARBA00005035"/>
    </source>
</evidence>
<sequence>MDAVNEALLLEACIYCLLKFYCMENLNLLELFLQSSYQTEIRQTLDLMSAPRGHVNLAGYTEKRYKSFVKYKTAFYFVYLPVAAAMRMAGIDGEKEHANAMKILQEMGEFFLIQDEHHDLFGDPSVTGKFSTDIQDNKCSCLVFQCLLRATLQQRQIVEENFERKDPEKVAQVKAMYKVLELPAVFLKYEEDSNSYLKSLLEQYSVPPTIFLELAKKIYMCKSDLEIAKALRVHMPGFLGGGV</sequence>